<keyword evidence="4" id="KW-0804">Transcription</keyword>
<evidence type="ECO:0000256" key="4">
    <source>
        <dbReference type="ARBA" id="ARBA00023163"/>
    </source>
</evidence>
<evidence type="ECO:0000256" key="3">
    <source>
        <dbReference type="ARBA" id="ARBA00023155"/>
    </source>
</evidence>
<dbReference type="Gramene" id="Psat01G0227500-T1">
    <property type="protein sequence ID" value="KAI5443567.1"/>
    <property type="gene ID" value="KIW84_012275"/>
</dbReference>
<dbReference type="GO" id="GO:0008289">
    <property type="term" value="F:lipid binding"/>
    <property type="evidence" value="ECO:0007669"/>
    <property type="project" value="InterPro"/>
</dbReference>
<dbReference type="Pfam" id="PF01852">
    <property type="entry name" value="START"/>
    <property type="match status" value="1"/>
</dbReference>
<organism evidence="7 8">
    <name type="scientific">Pisum sativum</name>
    <name type="common">Garden pea</name>
    <name type="synonym">Lathyrus oleraceus</name>
    <dbReference type="NCBI Taxonomy" id="3888"/>
    <lineage>
        <taxon>Eukaryota</taxon>
        <taxon>Viridiplantae</taxon>
        <taxon>Streptophyta</taxon>
        <taxon>Embryophyta</taxon>
        <taxon>Tracheophyta</taxon>
        <taxon>Spermatophyta</taxon>
        <taxon>Magnoliopsida</taxon>
        <taxon>eudicotyledons</taxon>
        <taxon>Gunneridae</taxon>
        <taxon>Pentapetalae</taxon>
        <taxon>rosids</taxon>
        <taxon>fabids</taxon>
        <taxon>Fabales</taxon>
        <taxon>Fabaceae</taxon>
        <taxon>Papilionoideae</taxon>
        <taxon>50 kb inversion clade</taxon>
        <taxon>NPAAA clade</taxon>
        <taxon>Hologalegina</taxon>
        <taxon>IRL clade</taxon>
        <taxon>Fabeae</taxon>
        <taxon>Lathyrus</taxon>
    </lineage>
</organism>
<dbReference type="Gene3D" id="3.30.530.20">
    <property type="match status" value="1"/>
</dbReference>
<dbReference type="SUPFAM" id="SSF55961">
    <property type="entry name" value="Bet v1-like"/>
    <property type="match status" value="2"/>
</dbReference>
<dbReference type="SMART" id="SM00234">
    <property type="entry name" value="START"/>
    <property type="match status" value="1"/>
</dbReference>
<evidence type="ECO:0000259" key="6">
    <source>
        <dbReference type="PROSITE" id="PS50848"/>
    </source>
</evidence>
<dbReference type="Proteomes" id="UP001058974">
    <property type="component" value="Chromosome 1"/>
</dbReference>
<keyword evidence="2" id="KW-0238">DNA-binding</keyword>
<dbReference type="PANTHER" id="PTHR45654">
    <property type="entry name" value="HOMEOBOX-LEUCINE ZIPPER PROTEIN MERISTEM L1"/>
    <property type="match status" value="1"/>
</dbReference>
<reference evidence="7 8" key="1">
    <citation type="journal article" date="2022" name="Nat. Genet.">
        <title>Improved pea reference genome and pan-genome highlight genomic features and evolutionary characteristics.</title>
        <authorList>
            <person name="Yang T."/>
            <person name="Liu R."/>
            <person name="Luo Y."/>
            <person name="Hu S."/>
            <person name="Wang D."/>
            <person name="Wang C."/>
            <person name="Pandey M.K."/>
            <person name="Ge S."/>
            <person name="Xu Q."/>
            <person name="Li N."/>
            <person name="Li G."/>
            <person name="Huang Y."/>
            <person name="Saxena R.K."/>
            <person name="Ji Y."/>
            <person name="Li M."/>
            <person name="Yan X."/>
            <person name="He Y."/>
            <person name="Liu Y."/>
            <person name="Wang X."/>
            <person name="Xiang C."/>
            <person name="Varshney R.K."/>
            <person name="Ding H."/>
            <person name="Gao S."/>
            <person name="Zong X."/>
        </authorList>
    </citation>
    <scope>NUCLEOTIDE SEQUENCE [LARGE SCALE GENOMIC DNA]</scope>
    <source>
        <strain evidence="7 8">cv. Zhongwan 6</strain>
    </source>
</reference>
<keyword evidence="8" id="KW-1185">Reference proteome</keyword>
<dbReference type="AlphaFoldDB" id="A0A9D5GWB7"/>
<dbReference type="InterPro" id="IPR002913">
    <property type="entry name" value="START_lipid-bd_dom"/>
</dbReference>
<gene>
    <name evidence="7" type="ORF">KIW84_012275</name>
</gene>
<keyword evidence="3" id="KW-0371">Homeobox</keyword>
<dbReference type="InterPro" id="IPR057993">
    <property type="entry name" value="HD-Zip_IV_C"/>
</dbReference>
<protein>
    <recommendedName>
        <fullName evidence="6">START domain-containing protein</fullName>
    </recommendedName>
</protein>
<evidence type="ECO:0000256" key="5">
    <source>
        <dbReference type="ARBA" id="ARBA00023242"/>
    </source>
</evidence>
<dbReference type="InterPro" id="IPR042160">
    <property type="entry name" value="HD-Zip_IV"/>
</dbReference>
<keyword evidence="1" id="KW-0805">Transcription regulation</keyword>
<dbReference type="CDD" id="cd08875">
    <property type="entry name" value="START_ArGLABRA2_like"/>
    <property type="match status" value="1"/>
</dbReference>
<proteinExistence type="predicted"/>
<evidence type="ECO:0000313" key="8">
    <source>
        <dbReference type="Proteomes" id="UP001058974"/>
    </source>
</evidence>
<dbReference type="EMBL" id="JAMSHJ010000001">
    <property type="protein sequence ID" value="KAI5443567.1"/>
    <property type="molecule type" value="Genomic_DNA"/>
</dbReference>
<dbReference type="InterPro" id="IPR023393">
    <property type="entry name" value="START-like_dom_sf"/>
</dbReference>
<feature type="domain" description="START" evidence="6">
    <location>
        <begin position="99"/>
        <end position="338"/>
    </location>
</feature>
<accession>A0A9D5GWB7</accession>
<evidence type="ECO:0000256" key="2">
    <source>
        <dbReference type="ARBA" id="ARBA00023125"/>
    </source>
</evidence>
<name>A0A9D5GWB7_PEA</name>
<dbReference type="PROSITE" id="PS50848">
    <property type="entry name" value="START"/>
    <property type="match status" value="1"/>
</dbReference>
<dbReference type="Pfam" id="PF25797">
    <property type="entry name" value="PDF2_C"/>
    <property type="match status" value="1"/>
</dbReference>
<dbReference type="GO" id="GO:0003677">
    <property type="term" value="F:DNA binding"/>
    <property type="evidence" value="ECO:0007669"/>
    <property type="project" value="UniProtKB-KW"/>
</dbReference>
<evidence type="ECO:0000256" key="1">
    <source>
        <dbReference type="ARBA" id="ARBA00023015"/>
    </source>
</evidence>
<evidence type="ECO:0000313" key="7">
    <source>
        <dbReference type="EMBL" id="KAI5443567.1"/>
    </source>
</evidence>
<dbReference type="PANTHER" id="PTHR45654:SF9">
    <property type="entry name" value="HOMEOBOX-LEUCINE ZIPPER PROTEIN HDG10-RELATED"/>
    <property type="match status" value="1"/>
</dbReference>
<sequence>MDYSMRVAGEFDEDDIDNSNRSSNMRFTPYQISVDKASTLLARYSKKEISLHEFKQSLAQTKEFARNLEVEIPLKQEIGGSSSHNHNHGILANEPKSIGDVEKSIVSQIVAIAMNELVTLVRVNEPFWTDSSSVKDEILTLSYGIYEQAFPKPNHLKSENVVKESSKYTSVVNISSMELIDMFLDPVKWAKLFPTIVSKSEIIKVFENGSMGNRDGALQLMYEQMHILSPLVRPREFFIIRYCKQIDVGVWVITNVSYDSSLREISPLARSWKHPSGCLIQEMSLDFCSVTWVEHVELDDKIHTHTHDLYKYLIDINNLYGAKSWIKEFQRMCDKSTSFHVQKIPDRESEGVIQTIEGRKSVMKLSHRMVKMFCESLALKNKLNFQSLIEESVGGINISVDTSPRKGKPNGTIICATSTLLIPLPAEKVFEFLIDHTQRFKWDVLAYENQVQEIAHISNGHPRNFISIIKPSIPGIENETMILQENFKSSVGSYVIFTPTDVASLQAAIKGEDTRGMQILSSGFVVCSSEKEDGNSKVGSLLTLSYQILASSSDGAMMLSAQTVSNVNNLLTTTLLKVRDALMMM</sequence>
<comment type="caution">
    <text evidence="7">The sequence shown here is derived from an EMBL/GenBank/DDBJ whole genome shotgun (WGS) entry which is preliminary data.</text>
</comment>
<keyword evidence="5" id="KW-0539">Nucleus</keyword>